<evidence type="ECO:0000256" key="2">
    <source>
        <dbReference type="PROSITE-ProRule" id="PRU00023"/>
    </source>
</evidence>
<dbReference type="Pfam" id="PF14915">
    <property type="entry name" value="CCDC144C"/>
    <property type="match status" value="1"/>
</dbReference>
<name>A0A2J8XJ52_PONAB</name>
<dbReference type="PANTHER" id="PTHR24147">
    <property type="entry name" value="ANKYRIN REPEAT DOMAIN 36-RELATED"/>
    <property type="match status" value="1"/>
</dbReference>
<dbReference type="InterPro" id="IPR050657">
    <property type="entry name" value="Ankyrin_repeat_domain"/>
</dbReference>
<dbReference type="InterPro" id="IPR039497">
    <property type="entry name" value="CC144C-like_CC_dom"/>
</dbReference>
<dbReference type="Pfam" id="PF12796">
    <property type="entry name" value="Ank_2"/>
    <property type="match status" value="1"/>
</dbReference>
<evidence type="ECO:0000259" key="4">
    <source>
        <dbReference type="Pfam" id="PF14915"/>
    </source>
</evidence>
<protein>
    <recommendedName>
        <fullName evidence="4">CCDC144C-like coiled-coil domain-containing protein</fullName>
    </recommendedName>
</protein>
<keyword evidence="2" id="KW-0040">ANK repeat</keyword>
<dbReference type="InterPro" id="IPR036770">
    <property type="entry name" value="Ankyrin_rpt-contain_sf"/>
</dbReference>
<evidence type="ECO:0000313" key="5">
    <source>
        <dbReference type="EMBL" id="PNJ81948.1"/>
    </source>
</evidence>
<evidence type="ECO:0000256" key="3">
    <source>
        <dbReference type="SAM" id="Coils"/>
    </source>
</evidence>
<dbReference type="PANTHER" id="PTHR24147:SF59">
    <property type="entry name" value="ANKYRIN REPEAT DOMAIN-CONTAINING PROTEIN 18B"/>
    <property type="match status" value="1"/>
</dbReference>
<dbReference type="SMART" id="SM00248">
    <property type="entry name" value="ANK"/>
    <property type="match status" value="3"/>
</dbReference>
<feature type="coiled-coil region" evidence="3">
    <location>
        <begin position="159"/>
        <end position="228"/>
    </location>
</feature>
<organism evidence="5">
    <name type="scientific">Pongo abelii</name>
    <name type="common">Sumatran orangutan</name>
    <name type="synonym">Pongo pygmaeus abelii</name>
    <dbReference type="NCBI Taxonomy" id="9601"/>
    <lineage>
        <taxon>Eukaryota</taxon>
        <taxon>Metazoa</taxon>
        <taxon>Chordata</taxon>
        <taxon>Craniata</taxon>
        <taxon>Vertebrata</taxon>
        <taxon>Euteleostomi</taxon>
        <taxon>Mammalia</taxon>
        <taxon>Eutheria</taxon>
        <taxon>Euarchontoglires</taxon>
        <taxon>Primates</taxon>
        <taxon>Haplorrhini</taxon>
        <taxon>Catarrhini</taxon>
        <taxon>Hominidae</taxon>
        <taxon>Pongo</taxon>
    </lineage>
</organism>
<dbReference type="PROSITE" id="PS50088">
    <property type="entry name" value="ANK_REPEAT"/>
    <property type="match status" value="2"/>
</dbReference>
<comment type="caution">
    <text evidence="5">The sequence shown here is derived from an EMBL/GenBank/DDBJ whole genome shotgun (WGS) entry which is preliminary data.</text>
</comment>
<dbReference type="Gene3D" id="1.25.40.20">
    <property type="entry name" value="Ankyrin repeat-containing domain"/>
    <property type="match status" value="1"/>
</dbReference>
<feature type="domain" description="CCDC144C-like coiled-coil" evidence="4">
    <location>
        <begin position="129"/>
        <end position="325"/>
    </location>
</feature>
<feature type="repeat" description="ANK" evidence="2">
    <location>
        <begin position="79"/>
        <end position="111"/>
    </location>
</feature>
<dbReference type="SUPFAM" id="SSF48403">
    <property type="entry name" value="Ankyrin repeat"/>
    <property type="match status" value="1"/>
</dbReference>
<dbReference type="InterPro" id="IPR002110">
    <property type="entry name" value="Ankyrin_rpt"/>
</dbReference>
<feature type="repeat" description="ANK" evidence="2">
    <location>
        <begin position="13"/>
        <end position="45"/>
    </location>
</feature>
<sequence>MRRFRDLDARNRKDRTVLHLACAYGRVEVVTLLLDRRCQIDICDRLNRTPLMKAVHCQEGACAIILLEHGANPNIKDIYGNTVLHYAVYNKRTSLAEKLLSHHANIEALNAVQINQLSFQNVCFNIDIDKNEFLTEQLHKARVKFNTLKGKLCETRDALREKTLALESVQVDLKQLQHRIKEMKQMHPNEEAKESQSIGKQNSLEERIHQQELENPLLEQQLEAAHKEGNNKEIVTNIQGDCLENGNEALLPEEKNKELMNECNYLKEKLFPYEKEEAEGEPGEKREEFRKVFELISSLDYNVDQIRKKNHELEEEATGYKKCLEMTINMLNAFGNEDFSCYGDLNTDQLKMDILFKKLKQK</sequence>
<dbReference type="AlphaFoldDB" id="A0A2J8XJ52"/>
<feature type="non-terminal residue" evidence="5">
    <location>
        <position position="362"/>
    </location>
</feature>
<dbReference type="EMBL" id="NDHI03003365">
    <property type="protein sequence ID" value="PNJ81948.1"/>
    <property type="molecule type" value="Genomic_DNA"/>
</dbReference>
<accession>A0A2J8XJ52</accession>
<evidence type="ECO:0000256" key="1">
    <source>
        <dbReference type="ARBA" id="ARBA00023054"/>
    </source>
</evidence>
<gene>
    <name evidence="5" type="ORF">CR201_G0002018</name>
</gene>
<reference evidence="5" key="1">
    <citation type="submission" date="2017-12" db="EMBL/GenBank/DDBJ databases">
        <title>High-resolution comparative analysis of great ape genomes.</title>
        <authorList>
            <person name="Pollen A."/>
            <person name="Hastie A."/>
            <person name="Hormozdiari F."/>
            <person name="Dougherty M."/>
            <person name="Liu R."/>
            <person name="Chaisson M."/>
            <person name="Hoppe E."/>
            <person name="Hill C."/>
            <person name="Pang A."/>
            <person name="Hillier L."/>
            <person name="Baker C."/>
            <person name="Armstrong J."/>
            <person name="Shendure J."/>
            <person name="Paten B."/>
            <person name="Wilson R."/>
            <person name="Chao H."/>
            <person name="Schneider V."/>
            <person name="Ventura M."/>
            <person name="Kronenberg Z."/>
            <person name="Murali S."/>
            <person name="Gordon D."/>
            <person name="Cantsilieris S."/>
            <person name="Munson K."/>
            <person name="Nelson B."/>
            <person name="Raja A."/>
            <person name="Underwood J."/>
            <person name="Diekhans M."/>
            <person name="Fiddes I."/>
            <person name="Haussler D."/>
            <person name="Eichler E."/>
        </authorList>
    </citation>
    <scope>NUCLEOTIDE SEQUENCE [LARGE SCALE GENOMIC DNA]</scope>
    <source>
        <strain evidence="5">Susie</strain>
    </source>
</reference>
<dbReference type="PROSITE" id="PS50297">
    <property type="entry name" value="ANK_REP_REGION"/>
    <property type="match status" value="2"/>
</dbReference>
<proteinExistence type="predicted"/>
<keyword evidence="1 3" id="KW-0175">Coiled coil</keyword>